<keyword evidence="9 14" id="KW-0472">Membrane</keyword>
<evidence type="ECO:0000256" key="10">
    <source>
        <dbReference type="ARBA" id="ARBA00023180"/>
    </source>
</evidence>
<feature type="transmembrane region" description="Helical" evidence="14">
    <location>
        <begin position="822"/>
        <end position="839"/>
    </location>
</feature>
<dbReference type="SUPFAM" id="SSF48403">
    <property type="entry name" value="Ankyrin repeat"/>
    <property type="match status" value="1"/>
</dbReference>
<keyword evidence="7 12" id="KW-0040">ANK repeat</keyword>
<dbReference type="Proteomes" id="UP001286313">
    <property type="component" value="Unassembled WGS sequence"/>
</dbReference>
<proteinExistence type="predicted"/>
<feature type="region of interest" description="Disordered" evidence="13">
    <location>
        <begin position="74"/>
        <end position="174"/>
    </location>
</feature>
<feature type="compositionally biased region" description="Low complexity" evidence="13">
    <location>
        <begin position="100"/>
        <end position="114"/>
    </location>
</feature>
<feature type="transmembrane region" description="Helical" evidence="14">
    <location>
        <begin position="737"/>
        <end position="763"/>
    </location>
</feature>
<feature type="region of interest" description="Disordered" evidence="13">
    <location>
        <begin position="245"/>
        <end position="272"/>
    </location>
</feature>
<dbReference type="InterPro" id="IPR005821">
    <property type="entry name" value="Ion_trans_dom"/>
</dbReference>
<protein>
    <recommendedName>
        <fullName evidence="15">Ion transport domain-containing protein</fullName>
    </recommendedName>
</protein>
<evidence type="ECO:0000256" key="8">
    <source>
        <dbReference type="ARBA" id="ARBA00023065"/>
    </source>
</evidence>
<feature type="transmembrane region" description="Helical" evidence="14">
    <location>
        <begin position="859"/>
        <end position="877"/>
    </location>
</feature>
<dbReference type="SMART" id="SM00248">
    <property type="entry name" value="ANK"/>
    <property type="match status" value="9"/>
</dbReference>
<feature type="transmembrane region" description="Helical" evidence="14">
    <location>
        <begin position="927"/>
        <end position="946"/>
    </location>
</feature>
<dbReference type="InterPro" id="IPR036770">
    <property type="entry name" value="Ankyrin_rpt-contain_sf"/>
</dbReference>
<keyword evidence="4 14" id="KW-0812">Transmembrane</keyword>
<evidence type="ECO:0000256" key="11">
    <source>
        <dbReference type="ARBA" id="ARBA00023303"/>
    </source>
</evidence>
<keyword evidence="2" id="KW-0813">Transport</keyword>
<evidence type="ECO:0000313" key="17">
    <source>
        <dbReference type="Proteomes" id="UP001286313"/>
    </source>
</evidence>
<dbReference type="Gene3D" id="1.25.40.20">
    <property type="entry name" value="Ankyrin repeat-containing domain"/>
    <property type="match status" value="2"/>
</dbReference>
<evidence type="ECO:0000256" key="2">
    <source>
        <dbReference type="ARBA" id="ARBA00022448"/>
    </source>
</evidence>
<feature type="repeat" description="ANK" evidence="12">
    <location>
        <begin position="345"/>
        <end position="372"/>
    </location>
</feature>
<feature type="transmembrane region" description="Helical" evidence="14">
    <location>
        <begin position="991"/>
        <end position="1013"/>
    </location>
</feature>
<evidence type="ECO:0000313" key="16">
    <source>
        <dbReference type="EMBL" id="KAK3873600.1"/>
    </source>
</evidence>
<reference evidence="16" key="1">
    <citation type="submission" date="2023-10" db="EMBL/GenBank/DDBJ databases">
        <title>Genome assemblies of two species of porcelain crab, Petrolisthes cinctipes and Petrolisthes manimaculis (Anomura: Porcellanidae).</title>
        <authorList>
            <person name="Angst P."/>
        </authorList>
    </citation>
    <scope>NUCLEOTIDE SEQUENCE</scope>
    <source>
        <strain evidence="16">PB745_01</strain>
        <tissue evidence="16">Gill</tissue>
    </source>
</reference>
<keyword evidence="11" id="KW-0407">Ion channel</keyword>
<dbReference type="Pfam" id="PF00520">
    <property type="entry name" value="Ion_trans"/>
    <property type="match status" value="1"/>
</dbReference>
<keyword evidence="17" id="KW-1185">Reference proteome</keyword>
<feature type="region of interest" description="Disordered" evidence="13">
    <location>
        <begin position="1200"/>
        <end position="1320"/>
    </location>
</feature>
<feature type="region of interest" description="Disordered" evidence="13">
    <location>
        <begin position="1"/>
        <end position="43"/>
    </location>
</feature>
<dbReference type="GO" id="GO:0005216">
    <property type="term" value="F:monoatomic ion channel activity"/>
    <property type="evidence" value="ECO:0007669"/>
    <property type="project" value="InterPro"/>
</dbReference>
<sequence length="1320" mass="146004">MVRPRPRVTGSVSPLRDSPGAGGGVSGNEKGVRHSHSCTDLSTHQPLTQQVQWVDGYRTHLTAPLVNLGYDTCHKSSKEPVSQVSTNPTPRPTHHHRVRSSSSPRTNNNNNNSSGLGTLRAMNGGMGSRGGHHPKVGTRMSWSPTRQLKPPPIRPRVFSDCRNRNTGPLSRPSSLTRSFRIKQWIQARQRSSSQDTTQLSFVTVEEGDDEGGTGTQAHSRHLDNIREESEMDLRKNPRTKSRRRLGAMTTRRRRQWQSERGISPASETSECDIEKDTNLEERLVAASLGWSTGAIRDHRINALRSCLTSRSQPLTVLNLLEANKVPEAVAEARANRSRVQLDVCLLWACLQGASDLIRMLLEAGANADARDSAGFNALHLAAENGCEASVRALLKGGAKVGGAWEWDGNEEMTPLMMAARSGSVGSVLALMEAGAAVDAGLNTSGETALHHAVRAGMPECVQTLINSGATINPILMYSETPLHIAVCEGKADIVDVLLLAGADVRASRGSSKMTALHFAAQEGYCSVAHQLLKAGANPDQENVRGQTPLHLAAKSQSSDTVQLLLSFGADPNACDRDRKTPLHSGIFKGSRSYECLRLLLEAGADSNAADESGHTPLHMAALHDSSYCVLLFLDHGGDVTTCTTGGVSALNLILRRTPTVLAHIQESLDAAISFSDHEHHERDSHVQMDFRVLMPGESYGMECRMLSCFIRESQKPLLKHPLCEALLFLKWLRVRSFFVFNLMFYALLVASLTCYIMVVFPAFSCLHLNSTTQETILPPFHLSPSTSTLPTTPANTTTRTSTSGPVDRKEKWEQCGLGYEELLAYLLYFIWVEVTILSIKELFQVMDAPRVYLSTWDNVLVWPIIIFSLTITVTSYVSKDTEEWEHHLAAIVMLLSYVELLLLIGRFPIFGLYVQMFTHVTKNFGKFLFAYLALINAFSLSFGVLFPNHPPFKIYALRLLKTLVMMTGEIEYDEWFFDENKTIMYPGTSHIIFSIFLVFVTIILMNLLVGLAVSDIQGLQKSAGLDRLVRQTQLVAHFESFMFSEWLKWVIPTGILNVLHRSILLSPSLYGGTLVLTPKTLRDTGLPPDLVQIILRTARARDHDSRRRNAFANFRTLSKTAQYTSDGDGDVQRSVDALRFGLDLLVWDMDERREESGNLRDMMDTLTQEVSRLTQCSENLTEATTCPHCHQQLQMRVEGSEYTSCSSEPQQPSPRYSPSSRHSSRPTPRLSPQPCPLAVPQLSPSPSLSHYSCTSPSPRSSPRCSPGVMQQPSSPPNPKSFRPIELLRSPLPRMQPIQRLRPSSVSPPASSSRLSPSTIV</sequence>
<feature type="compositionally biased region" description="Basic residues" evidence="13">
    <location>
        <begin position="245"/>
        <end position="255"/>
    </location>
</feature>
<feature type="compositionally biased region" description="Low complexity" evidence="13">
    <location>
        <begin position="1206"/>
        <end position="1228"/>
    </location>
</feature>
<evidence type="ECO:0000256" key="3">
    <source>
        <dbReference type="ARBA" id="ARBA00022606"/>
    </source>
</evidence>
<feature type="repeat" description="ANK" evidence="12">
    <location>
        <begin position="544"/>
        <end position="576"/>
    </location>
</feature>
<feature type="repeat" description="ANK" evidence="12">
    <location>
        <begin position="477"/>
        <end position="509"/>
    </location>
</feature>
<feature type="compositionally biased region" description="Low complexity" evidence="13">
    <location>
        <begin position="1299"/>
        <end position="1320"/>
    </location>
</feature>
<keyword evidence="8" id="KW-0406">Ion transport</keyword>
<feature type="repeat" description="ANK" evidence="12">
    <location>
        <begin position="373"/>
        <end position="400"/>
    </location>
</feature>
<evidence type="ECO:0000256" key="9">
    <source>
        <dbReference type="ARBA" id="ARBA00023136"/>
    </source>
</evidence>
<evidence type="ECO:0000256" key="7">
    <source>
        <dbReference type="ARBA" id="ARBA00023043"/>
    </source>
</evidence>
<dbReference type="InterPro" id="IPR002110">
    <property type="entry name" value="Ankyrin_rpt"/>
</dbReference>
<feature type="transmembrane region" description="Helical" evidence="14">
    <location>
        <begin position="889"/>
        <end position="915"/>
    </location>
</feature>
<gene>
    <name evidence="16" type="ORF">Pcinc_021404</name>
</gene>
<keyword evidence="5" id="KW-0677">Repeat</keyword>
<feature type="repeat" description="ANK" evidence="12">
    <location>
        <begin position="577"/>
        <end position="611"/>
    </location>
</feature>
<name>A0AAE1FG13_PETCI</name>
<dbReference type="Pfam" id="PF12796">
    <property type="entry name" value="Ank_2"/>
    <property type="match status" value="3"/>
</dbReference>
<evidence type="ECO:0000256" key="5">
    <source>
        <dbReference type="ARBA" id="ARBA00022737"/>
    </source>
</evidence>
<accession>A0AAE1FG13</accession>
<feature type="compositionally biased region" description="Low complexity" evidence="13">
    <location>
        <begin position="787"/>
        <end position="803"/>
    </location>
</feature>
<evidence type="ECO:0000256" key="6">
    <source>
        <dbReference type="ARBA" id="ARBA00022989"/>
    </source>
</evidence>
<organism evidence="16 17">
    <name type="scientific">Petrolisthes cinctipes</name>
    <name type="common">Flat porcelain crab</name>
    <dbReference type="NCBI Taxonomy" id="88211"/>
    <lineage>
        <taxon>Eukaryota</taxon>
        <taxon>Metazoa</taxon>
        <taxon>Ecdysozoa</taxon>
        <taxon>Arthropoda</taxon>
        <taxon>Crustacea</taxon>
        <taxon>Multicrustacea</taxon>
        <taxon>Malacostraca</taxon>
        <taxon>Eumalacostraca</taxon>
        <taxon>Eucarida</taxon>
        <taxon>Decapoda</taxon>
        <taxon>Pleocyemata</taxon>
        <taxon>Anomura</taxon>
        <taxon>Galatheoidea</taxon>
        <taxon>Porcellanidae</taxon>
        <taxon>Petrolisthes</taxon>
    </lineage>
</organism>
<dbReference type="PROSITE" id="PS50297">
    <property type="entry name" value="ANK_REP_REGION"/>
    <property type="match status" value="8"/>
</dbReference>
<feature type="repeat" description="ANK" evidence="12">
    <location>
        <begin position="511"/>
        <end position="543"/>
    </location>
</feature>
<dbReference type="PROSITE" id="PS50088">
    <property type="entry name" value="ANK_REPEAT"/>
    <property type="match status" value="9"/>
</dbReference>
<keyword evidence="3" id="KW-0716">Sensory transduction</keyword>
<evidence type="ECO:0000256" key="13">
    <source>
        <dbReference type="SAM" id="MobiDB-lite"/>
    </source>
</evidence>
<feature type="repeat" description="ANK" evidence="12">
    <location>
        <begin position="410"/>
        <end position="442"/>
    </location>
</feature>
<feature type="repeat" description="ANK" evidence="12">
    <location>
        <begin position="612"/>
        <end position="644"/>
    </location>
</feature>
<keyword evidence="10" id="KW-0325">Glycoprotein</keyword>
<evidence type="ECO:0000256" key="4">
    <source>
        <dbReference type="ARBA" id="ARBA00022692"/>
    </source>
</evidence>
<feature type="compositionally biased region" description="Polar residues" evidence="13">
    <location>
        <begin position="164"/>
        <end position="174"/>
    </location>
</feature>
<evidence type="ECO:0000256" key="12">
    <source>
        <dbReference type="PROSITE-ProRule" id="PRU00023"/>
    </source>
</evidence>
<feature type="compositionally biased region" description="Polar residues" evidence="13">
    <location>
        <begin position="1242"/>
        <end position="1251"/>
    </location>
</feature>
<dbReference type="GO" id="GO:0034703">
    <property type="term" value="C:cation channel complex"/>
    <property type="evidence" value="ECO:0007669"/>
    <property type="project" value="UniProtKB-ARBA"/>
</dbReference>
<feature type="compositionally biased region" description="Low complexity" evidence="13">
    <location>
        <begin position="1252"/>
        <end position="1266"/>
    </location>
</feature>
<dbReference type="PANTHER" id="PTHR47143:SF1">
    <property type="entry name" value="ION_TRANS DOMAIN-CONTAINING PROTEIN"/>
    <property type="match status" value="1"/>
</dbReference>
<comment type="subcellular location">
    <subcellularLocation>
        <location evidence="1">Membrane</location>
        <topology evidence="1">Multi-pass membrane protein</topology>
    </subcellularLocation>
</comment>
<dbReference type="EMBL" id="JAWQEG010002207">
    <property type="protein sequence ID" value="KAK3873600.1"/>
    <property type="molecule type" value="Genomic_DNA"/>
</dbReference>
<evidence type="ECO:0000259" key="15">
    <source>
        <dbReference type="Pfam" id="PF00520"/>
    </source>
</evidence>
<dbReference type="Pfam" id="PF00023">
    <property type="entry name" value="Ank"/>
    <property type="match status" value="2"/>
</dbReference>
<feature type="repeat" description="ANK" evidence="12">
    <location>
        <begin position="444"/>
        <end position="472"/>
    </location>
</feature>
<evidence type="ECO:0000256" key="1">
    <source>
        <dbReference type="ARBA" id="ARBA00004141"/>
    </source>
</evidence>
<dbReference type="PRINTS" id="PR01415">
    <property type="entry name" value="ANKYRIN"/>
</dbReference>
<feature type="region of interest" description="Disordered" evidence="13">
    <location>
        <begin position="787"/>
        <end position="806"/>
    </location>
</feature>
<comment type="caution">
    <text evidence="16">The sequence shown here is derived from an EMBL/GenBank/DDBJ whole genome shotgun (WGS) entry which is preliminary data.</text>
</comment>
<keyword evidence="6 14" id="KW-1133">Transmembrane helix</keyword>
<evidence type="ECO:0000256" key="14">
    <source>
        <dbReference type="SAM" id="Phobius"/>
    </source>
</evidence>
<feature type="domain" description="Ion transport" evidence="15">
    <location>
        <begin position="824"/>
        <end position="1022"/>
    </location>
</feature>
<dbReference type="PANTHER" id="PTHR47143">
    <property type="entry name" value="TRANSIENT RECEPTOR POTENTIAL CATION CHANNEL PROTEIN PAINLESS"/>
    <property type="match status" value="1"/>
</dbReference>
<dbReference type="InterPro" id="IPR052076">
    <property type="entry name" value="TRP_cation_channel"/>
</dbReference>